<dbReference type="Proteomes" id="UP000825935">
    <property type="component" value="Chromosome 16"/>
</dbReference>
<evidence type="ECO:0000256" key="5">
    <source>
        <dbReference type="ARBA" id="ARBA00022723"/>
    </source>
</evidence>
<dbReference type="GO" id="GO:0006303">
    <property type="term" value="P:double-strand break repair via nonhomologous end joining"/>
    <property type="evidence" value="ECO:0007669"/>
    <property type="project" value="TreeGrafter"/>
</dbReference>
<dbReference type="PROSITE" id="PS00333">
    <property type="entry name" value="DNA_LIGASE_A2"/>
    <property type="match status" value="1"/>
</dbReference>
<keyword evidence="20" id="KW-1185">Reference proteome</keyword>
<organism evidence="19 20">
    <name type="scientific">Ceratopteris richardii</name>
    <name type="common">Triangle waterfern</name>
    <dbReference type="NCBI Taxonomy" id="49495"/>
    <lineage>
        <taxon>Eukaryota</taxon>
        <taxon>Viridiplantae</taxon>
        <taxon>Streptophyta</taxon>
        <taxon>Embryophyta</taxon>
        <taxon>Tracheophyta</taxon>
        <taxon>Polypodiopsida</taxon>
        <taxon>Polypodiidae</taxon>
        <taxon>Polypodiales</taxon>
        <taxon>Pteridineae</taxon>
        <taxon>Pteridaceae</taxon>
        <taxon>Parkerioideae</taxon>
        <taxon>Ceratopteris</taxon>
    </lineage>
</organism>
<sequence length="1127" mass="127494">MCDKTVQFSVICNMLDAVARSKKNALKRKHLRTFLDHVYTDHEFYSALRLILPGLDKERGTYGLKEAVLGKCIAEALGLSKDSEDAKKLVNWKKGMNGGNFPLVGAEILHRRQSSSSGKLTIEHVNDYLDKLAAAENRDAKTNILSELIKKTNAHEMRWIIMFILKELKLGISEKTILHEFHPDAEDLFNVTCDLKMVSEKLKDRNQRFKRQDIIVGKPVRPQLASRVSGVEEAWKKLRGKRIVAECKFDGDRIQIHKDGNEVHFYSRSFIDHQEYTDGMSSVIINQIKVEKCILDGEMLVWNRLTNRFAEFGSNQEVARASKNGLVSDQQLCFVAFDILYCGDCSVTHQSLSERQILLKQVVQPLKGSLELLLPGNGCGLKDQPLWSMLVQSPEEINKFFLETVENRDEGIVLKDLDSKWEPGDRSGKWIKLKPDYVHAESDLDALIIGCYLRSGNCGGEIGQFLLGIAEKSRQGSHPTRFLSFCKVGSGLSHDERDVLVNKLKPYLREVGKNTKPPSFYVVTNHAKERPDFWVEQPEKSFILEITSDIRTIKSEVFAAPYSLRFPRTNRIRYDKPWYDCLDVDSLVQLIHCHNGNIGDMKEHGKPRKARVTKPKKTMPSLSLVPLHMHVTDVSHVKQESLIFKGVSFHFVNIQPPFTRDSLHKLVVENGGSFAMNLSDSVTHVIAGEKKGIKYQAAAIRKDIIHQNWVIDCVDQKVLLPLRPKYILHLSKSSKLRLDEGIDEYGDSYFEDIDADDLKQLFQQMNGCSLSVDKEDICHFQKKYCRKEGYGKFCGCRIYFHNPIHSNNSDSQVVTGITLKRLELDLLMHEGEVTSKLEDATHMIIYTSNEHPISFSNVVKSVTCDVDRNLLMAQGLHVVKHTWLEDALVGNARPNEESYSLLCGVSNIFTMTMENDNSVSHAPKLNKKRNMRIVDEECEEVMIGTHRNSSKRRLYSEKDSKVMIMNSPSAGTIPEVRKSELSNLNKNEPEGPDIETQLDAISPDTLSERPVWNSNAEYTIGSCELSYDKDLYSLCSLSKSAHMSSICRTSKGDDHSDSSLKTGNSRCTTGIVCEIFEQEIQKIESCGAGISQSEIHHHSSHVSTAGEEAVKKKKVSYRELVGNLLGL</sequence>
<dbReference type="Pfam" id="PF01068">
    <property type="entry name" value="DNA_ligase_A_M"/>
    <property type="match status" value="1"/>
</dbReference>
<comment type="caution">
    <text evidence="19">The sequence shown here is derived from an EMBL/GenBank/DDBJ whole genome shotgun (WGS) entry which is preliminary data.</text>
</comment>
<dbReference type="InterPro" id="IPR044125">
    <property type="entry name" value="Adenylation_DNA_ligase_IV"/>
</dbReference>
<gene>
    <name evidence="19" type="ORF">KP509_16G001500</name>
</gene>
<dbReference type="Gene3D" id="3.40.50.10190">
    <property type="entry name" value="BRCT domain"/>
    <property type="match status" value="2"/>
</dbReference>
<dbReference type="OMA" id="IMLQHRT"/>
<dbReference type="SUPFAM" id="SSF50249">
    <property type="entry name" value="Nucleic acid-binding proteins"/>
    <property type="match status" value="1"/>
</dbReference>
<dbReference type="PROSITE" id="PS00697">
    <property type="entry name" value="DNA_LIGASE_A1"/>
    <property type="match status" value="1"/>
</dbReference>
<dbReference type="GO" id="GO:0003910">
    <property type="term" value="F:DNA ligase (ATP) activity"/>
    <property type="evidence" value="ECO:0007669"/>
    <property type="project" value="UniProtKB-EC"/>
</dbReference>
<protein>
    <recommendedName>
        <fullName evidence="15">DNA ligase</fullName>
        <ecNumber evidence="15">6.5.1.1</ecNumber>
    </recommendedName>
</protein>
<dbReference type="InterPro" id="IPR036599">
    <property type="entry name" value="DNA_ligase_N_sf"/>
</dbReference>
<evidence type="ECO:0000256" key="15">
    <source>
        <dbReference type="RuleBase" id="RU000617"/>
    </source>
</evidence>
<evidence type="ECO:0000256" key="6">
    <source>
        <dbReference type="ARBA" id="ARBA00022737"/>
    </source>
</evidence>
<evidence type="ECO:0000259" key="17">
    <source>
        <dbReference type="PROSITE" id="PS50160"/>
    </source>
</evidence>
<dbReference type="InterPro" id="IPR016059">
    <property type="entry name" value="DNA_ligase_ATP-dep_CS"/>
</dbReference>
<dbReference type="Pfam" id="PF00533">
    <property type="entry name" value="BRCT"/>
    <property type="match status" value="1"/>
</dbReference>
<comment type="similarity">
    <text evidence="3 16">Belongs to the ATP-dependent DNA ligase family.</text>
</comment>
<dbReference type="EC" id="6.5.1.1" evidence="15"/>
<dbReference type="Pfam" id="PF04675">
    <property type="entry name" value="DNA_ligase_A_N"/>
    <property type="match status" value="1"/>
</dbReference>
<dbReference type="PROSITE" id="PS50172">
    <property type="entry name" value="BRCT"/>
    <property type="match status" value="1"/>
</dbReference>
<keyword evidence="6" id="KW-0677">Repeat</keyword>
<dbReference type="PANTHER" id="PTHR45997:SF1">
    <property type="entry name" value="DNA LIGASE 4"/>
    <property type="match status" value="1"/>
</dbReference>
<evidence type="ECO:0000256" key="3">
    <source>
        <dbReference type="ARBA" id="ARBA00007572"/>
    </source>
</evidence>
<evidence type="ECO:0000256" key="1">
    <source>
        <dbReference type="ARBA" id="ARBA00001946"/>
    </source>
</evidence>
<evidence type="ECO:0000256" key="2">
    <source>
        <dbReference type="ARBA" id="ARBA00004123"/>
    </source>
</evidence>
<dbReference type="Pfam" id="PF04679">
    <property type="entry name" value="DNA_ligase_A_C"/>
    <property type="match status" value="1"/>
</dbReference>
<dbReference type="GO" id="GO:0003677">
    <property type="term" value="F:DNA binding"/>
    <property type="evidence" value="ECO:0007669"/>
    <property type="project" value="InterPro"/>
</dbReference>
<keyword evidence="7 15" id="KW-0547">Nucleotide-binding</keyword>
<evidence type="ECO:0000256" key="16">
    <source>
        <dbReference type="RuleBase" id="RU004196"/>
    </source>
</evidence>
<evidence type="ECO:0000256" key="9">
    <source>
        <dbReference type="ARBA" id="ARBA00022840"/>
    </source>
</evidence>
<dbReference type="InterPro" id="IPR012310">
    <property type="entry name" value="DNA_ligase_ATP-dep_cent"/>
</dbReference>
<evidence type="ECO:0000256" key="11">
    <source>
        <dbReference type="ARBA" id="ARBA00023172"/>
    </source>
</evidence>
<keyword evidence="5" id="KW-0479">Metal-binding</keyword>
<proteinExistence type="inferred from homology"/>
<evidence type="ECO:0000256" key="13">
    <source>
        <dbReference type="ARBA" id="ARBA00023242"/>
    </source>
</evidence>
<dbReference type="Pfam" id="PF11411">
    <property type="entry name" value="DNA_ligase_IV"/>
    <property type="match status" value="1"/>
</dbReference>
<comment type="catalytic activity">
    <reaction evidence="14 15">
        <text>ATP + (deoxyribonucleotide)n-3'-hydroxyl + 5'-phospho-(deoxyribonucleotide)m = (deoxyribonucleotide)n+m + AMP + diphosphate.</text>
        <dbReference type="EC" id="6.5.1.1"/>
    </reaction>
</comment>
<reference evidence="19" key="1">
    <citation type="submission" date="2021-08" db="EMBL/GenBank/DDBJ databases">
        <title>WGS assembly of Ceratopteris richardii.</title>
        <authorList>
            <person name="Marchant D.B."/>
            <person name="Chen G."/>
            <person name="Jenkins J."/>
            <person name="Shu S."/>
            <person name="Leebens-Mack J."/>
            <person name="Grimwood J."/>
            <person name="Schmutz J."/>
            <person name="Soltis P."/>
            <person name="Soltis D."/>
            <person name="Chen Z.-H."/>
        </authorList>
    </citation>
    <scope>NUCLEOTIDE SEQUENCE</scope>
    <source>
        <strain evidence="19">Whitten #5841</strain>
        <tissue evidence="19">Leaf</tissue>
    </source>
</reference>
<evidence type="ECO:0000313" key="19">
    <source>
        <dbReference type="EMBL" id="KAH7387034.1"/>
    </source>
</evidence>
<dbReference type="Gene3D" id="1.10.3260.10">
    <property type="entry name" value="DNA ligase, ATP-dependent, N-terminal domain"/>
    <property type="match status" value="1"/>
</dbReference>
<evidence type="ECO:0000256" key="8">
    <source>
        <dbReference type="ARBA" id="ARBA00022763"/>
    </source>
</evidence>
<accession>A0A8T2T0G4</accession>
<dbReference type="GO" id="GO:0006310">
    <property type="term" value="P:DNA recombination"/>
    <property type="evidence" value="ECO:0007669"/>
    <property type="project" value="UniProtKB-KW"/>
</dbReference>
<dbReference type="InterPro" id="IPR012340">
    <property type="entry name" value="NA-bd_OB-fold"/>
</dbReference>
<dbReference type="InterPro" id="IPR001357">
    <property type="entry name" value="BRCT_dom"/>
</dbReference>
<dbReference type="CDD" id="cd07968">
    <property type="entry name" value="OBF_DNA_ligase_IV"/>
    <property type="match status" value="1"/>
</dbReference>
<dbReference type="OrthoDB" id="151490at2759"/>
<keyword evidence="8 15" id="KW-0227">DNA damage</keyword>
<dbReference type="InterPro" id="IPR036420">
    <property type="entry name" value="BRCT_dom_sf"/>
</dbReference>
<dbReference type="SMART" id="SM00292">
    <property type="entry name" value="BRCT"/>
    <property type="match status" value="1"/>
</dbReference>
<evidence type="ECO:0000256" key="12">
    <source>
        <dbReference type="ARBA" id="ARBA00023204"/>
    </source>
</evidence>
<dbReference type="InterPro" id="IPR012309">
    <property type="entry name" value="DNA_ligase_ATP-dep_C"/>
</dbReference>
<dbReference type="InterPro" id="IPR029710">
    <property type="entry name" value="LIG4"/>
</dbReference>
<dbReference type="InterPro" id="IPR012308">
    <property type="entry name" value="DNA_ligase_ATP-dep_N"/>
</dbReference>
<feature type="domain" description="BRCT" evidence="18">
    <location>
        <begin position="639"/>
        <end position="727"/>
    </location>
</feature>
<dbReference type="Gene3D" id="2.40.50.140">
    <property type="entry name" value="Nucleic acid-binding proteins"/>
    <property type="match status" value="1"/>
</dbReference>
<keyword evidence="4 15" id="KW-0436">Ligase</keyword>
<dbReference type="InterPro" id="IPR000977">
    <property type="entry name" value="DNA_ligase_ATP-dep"/>
</dbReference>
<comment type="subcellular location">
    <subcellularLocation>
        <location evidence="2">Nucleus</location>
    </subcellularLocation>
</comment>
<evidence type="ECO:0000256" key="7">
    <source>
        <dbReference type="ARBA" id="ARBA00022741"/>
    </source>
</evidence>
<dbReference type="GO" id="GO:0071897">
    <property type="term" value="P:DNA biosynthetic process"/>
    <property type="evidence" value="ECO:0007669"/>
    <property type="project" value="InterPro"/>
</dbReference>
<dbReference type="GO" id="GO:0006297">
    <property type="term" value="P:nucleotide-excision repair, DNA gap filling"/>
    <property type="evidence" value="ECO:0007669"/>
    <property type="project" value="TreeGrafter"/>
</dbReference>
<evidence type="ECO:0000256" key="4">
    <source>
        <dbReference type="ARBA" id="ARBA00022598"/>
    </source>
</evidence>
<dbReference type="InterPro" id="IPR021536">
    <property type="entry name" value="DNA_ligase_IV_dom"/>
</dbReference>
<keyword evidence="12 15" id="KW-0234">DNA repair</keyword>
<dbReference type="CDD" id="cd07903">
    <property type="entry name" value="Adenylation_DNA_ligase_IV"/>
    <property type="match status" value="1"/>
</dbReference>
<comment type="cofactor">
    <cofactor evidence="1">
        <name>Mg(2+)</name>
        <dbReference type="ChEBI" id="CHEBI:18420"/>
    </cofactor>
</comment>
<keyword evidence="10" id="KW-0460">Magnesium</keyword>
<evidence type="ECO:0000313" key="20">
    <source>
        <dbReference type="Proteomes" id="UP000825935"/>
    </source>
</evidence>
<dbReference type="FunFam" id="2.40.50.140:FF:000173">
    <property type="entry name" value="DNA ligase"/>
    <property type="match status" value="1"/>
</dbReference>
<dbReference type="GO" id="GO:0032807">
    <property type="term" value="C:DNA ligase IV complex"/>
    <property type="evidence" value="ECO:0007669"/>
    <property type="project" value="TreeGrafter"/>
</dbReference>
<dbReference type="SUPFAM" id="SSF52113">
    <property type="entry name" value="BRCT domain"/>
    <property type="match status" value="2"/>
</dbReference>
<dbReference type="GO" id="GO:0046872">
    <property type="term" value="F:metal ion binding"/>
    <property type="evidence" value="ECO:0007669"/>
    <property type="project" value="UniProtKB-KW"/>
</dbReference>
<feature type="domain" description="ATP-dependent DNA ligase family profile" evidence="17">
    <location>
        <begin position="331"/>
        <end position="471"/>
    </location>
</feature>
<dbReference type="EMBL" id="CM035421">
    <property type="protein sequence ID" value="KAH7387034.1"/>
    <property type="molecule type" value="Genomic_DNA"/>
</dbReference>
<dbReference type="NCBIfam" id="TIGR00574">
    <property type="entry name" value="dnl1"/>
    <property type="match status" value="1"/>
</dbReference>
<keyword evidence="13" id="KW-0539">Nucleus</keyword>
<dbReference type="PANTHER" id="PTHR45997">
    <property type="entry name" value="DNA LIGASE 4"/>
    <property type="match status" value="1"/>
</dbReference>
<evidence type="ECO:0000256" key="14">
    <source>
        <dbReference type="ARBA" id="ARBA00034003"/>
    </source>
</evidence>
<keyword evidence="9 15" id="KW-0067">ATP-binding</keyword>
<dbReference type="AlphaFoldDB" id="A0A8T2T0G4"/>
<name>A0A8T2T0G4_CERRI</name>
<evidence type="ECO:0000259" key="18">
    <source>
        <dbReference type="PROSITE" id="PS50172"/>
    </source>
</evidence>
<dbReference type="GO" id="GO:0005524">
    <property type="term" value="F:ATP binding"/>
    <property type="evidence" value="ECO:0007669"/>
    <property type="project" value="UniProtKB-KW"/>
</dbReference>
<dbReference type="PROSITE" id="PS50160">
    <property type="entry name" value="DNA_LIGASE_A3"/>
    <property type="match status" value="1"/>
</dbReference>
<dbReference type="SUPFAM" id="SSF117018">
    <property type="entry name" value="ATP-dependent DNA ligase DNA-binding domain"/>
    <property type="match status" value="1"/>
</dbReference>
<evidence type="ECO:0000256" key="10">
    <source>
        <dbReference type="ARBA" id="ARBA00022842"/>
    </source>
</evidence>
<dbReference type="Gene3D" id="3.30.470.30">
    <property type="entry name" value="DNA ligase/mRNA capping enzyme"/>
    <property type="match status" value="1"/>
</dbReference>
<dbReference type="SUPFAM" id="SSF56091">
    <property type="entry name" value="DNA ligase/mRNA capping enzyme, catalytic domain"/>
    <property type="match status" value="1"/>
</dbReference>
<keyword evidence="11 15" id="KW-0233">DNA recombination</keyword>